<evidence type="ECO:0000256" key="1">
    <source>
        <dbReference type="ARBA" id="ARBA00001946"/>
    </source>
</evidence>
<evidence type="ECO:0000256" key="4">
    <source>
        <dbReference type="ARBA" id="ARBA00021948"/>
    </source>
</evidence>
<evidence type="ECO:0000313" key="9">
    <source>
        <dbReference type="Proteomes" id="UP000568839"/>
    </source>
</evidence>
<comment type="caution">
    <text evidence="8">The sequence shown here is derived from an EMBL/GenBank/DDBJ whole genome shotgun (WGS) entry which is preliminary data.</text>
</comment>
<protein>
    <recommendedName>
        <fullName evidence="4">Probable 2-phosphosulfolactate phosphatase</fullName>
        <ecNumber evidence="3">3.1.3.71</ecNumber>
    </recommendedName>
</protein>
<dbReference type="GO" id="GO:0000287">
    <property type="term" value="F:magnesium ion binding"/>
    <property type="evidence" value="ECO:0007669"/>
    <property type="project" value="InterPro"/>
</dbReference>
<dbReference type="EMBL" id="JACHHJ010000004">
    <property type="protein sequence ID" value="MBB6450866.1"/>
    <property type="molecule type" value="Genomic_DNA"/>
</dbReference>
<evidence type="ECO:0000256" key="2">
    <source>
        <dbReference type="ARBA" id="ARBA00009997"/>
    </source>
</evidence>
<dbReference type="GO" id="GO:0050545">
    <property type="term" value="F:sulfopyruvate decarboxylase activity"/>
    <property type="evidence" value="ECO:0007669"/>
    <property type="project" value="TreeGrafter"/>
</dbReference>
<sequence length="247" mass="27250">MDRCQLWLTTEEIKPERLEDATVVVIDVLLATTTLVTIMERGARRIFPVENVEEAKQLKAKLNHSSILTGGEQGGKAVQGFDCAHLPDEYTPELVKDKDIIFLSSNGTRAISKAKQAQKLILGNLRNVNTVADYLNHASTKDVIIICAGSGGHFSLEDYVCANLILSRLNIEDVKLNDAALFALNHPYNSKEAIAELLAKGRVGRNLMKLGMEELFQFTVDIGASESNIGIQSEGELGFIPQKLRWE</sequence>
<dbReference type="Gene3D" id="3.90.1560.10">
    <property type="entry name" value="ComB-like"/>
    <property type="match status" value="1"/>
</dbReference>
<evidence type="ECO:0000313" key="8">
    <source>
        <dbReference type="EMBL" id="MBB6450866.1"/>
    </source>
</evidence>
<dbReference type="Proteomes" id="UP000568839">
    <property type="component" value="Unassembled WGS sequence"/>
</dbReference>
<comment type="catalytic activity">
    <reaction evidence="7">
        <text>(2R)-O-phospho-3-sulfolactate + H2O = (2R)-3-sulfolactate + phosphate</text>
        <dbReference type="Rhea" id="RHEA:23416"/>
        <dbReference type="ChEBI" id="CHEBI:15377"/>
        <dbReference type="ChEBI" id="CHEBI:15597"/>
        <dbReference type="ChEBI" id="CHEBI:43474"/>
        <dbReference type="ChEBI" id="CHEBI:58738"/>
        <dbReference type="EC" id="3.1.3.71"/>
    </reaction>
</comment>
<comment type="cofactor">
    <cofactor evidence="1">
        <name>Mg(2+)</name>
        <dbReference type="ChEBI" id="CHEBI:18420"/>
    </cofactor>
</comment>
<dbReference type="RefSeq" id="WP_184404932.1">
    <property type="nucleotide sequence ID" value="NZ_JACHHJ010000004.1"/>
</dbReference>
<dbReference type="PANTHER" id="PTHR37311">
    <property type="entry name" value="2-PHOSPHOSULFOLACTATE PHOSPHATASE-RELATED"/>
    <property type="match status" value="1"/>
</dbReference>
<proteinExistence type="inferred from homology"/>
<dbReference type="PANTHER" id="PTHR37311:SF1">
    <property type="entry name" value="2-PHOSPHOSULFOLACTATE PHOSPHATASE-RELATED"/>
    <property type="match status" value="1"/>
</dbReference>
<accession>A0A841PUQ2</accession>
<name>A0A841PUQ2_9BACL</name>
<reference evidence="8 9" key="1">
    <citation type="submission" date="2020-08" db="EMBL/GenBank/DDBJ databases">
        <title>Genomic Encyclopedia of Type Strains, Phase IV (KMG-IV): sequencing the most valuable type-strain genomes for metagenomic binning, comparative biology and taxonomic classification.</title>
        <authorList>
            <person name="Goeker M."/>
        </authorList>
    </citation>
    <scope>NUCLEOTIDE SEQUENCE [LARGE SCALE GENOMIC DNA]</scope>
    <source>
        <strain evidence="8 9">DSM 21769</strain>
    </source>
</reference>
<dbReference type="InterPro" id="IPR005238">
    <property type="entry name" value="ComB-like"/>
</dbReference>
<organism evidence="8 9">
    <name type="scientific">Geomicrobium halophilum</name>
    <dbReference type="NCBI Taxonomy" id="549000"/>
    <lineage>
        <taxon>Bacteria</taxon>
        <taxon>Bacillati</taxon>
        <taxon>Bacillota</taxon>
        <taxon>Bacilli</taxon>
        <taxon>Bacillales</taxon>
        <taxon>Geomicrobium</taxon>
    </lineage>
</organism>
<evidence type="ECO:0000256" key="5">
    <source>
        <dbReference type="ARBA" id="ARBA00022801"/>
    </source>
</evidence>
<evidence type="ECO:0000256" key="3">
    <source>
        <dbReference type="ARBA" id="ARBA00012953"/>
    </source>
</evidence>
<evidence type="ECO:0000256" key="7">
    <source>
        <dbReference type="ARBA" id="ARBA00033711"/>
    </source>
</evidence>
<dbReference type="AlphaFoldDB" id="A0A841PUQ2"/>
<dbReference type="SUPFAM" id="SSF142823">
    <property type="entry name" value="ComB-like"/>
    <property type="match status" value="1"/>
</dbReference>
<dbReference type="GO" id="GO:0050532">
    <property type="term" value="F:2-phosphosulfolactate phosphatase activity"/>
    <property type="evidence" value="ECO:0007669"/>
    <property type="project" value="UniProtKB-EC"/>
</dbReference>
<evidence type="ECO:0000256" key="6">
    <source>
        <dbReference type="ARBA" id="ARBA00022842"/>
    </source>
</evidence>
<dbReference type="EC" id="3.1.3.71" evidence="3"/>
<dbReference type="InterPro" id="IPR036702">
    <property type="entry name" value="ComB-like_sf"/>
</dbReference>
<keyword evidence="5 8" id="KW-0378">Hydrolase</keyword>
<gene>
    <name evidence="8" type="ORF">HNR44_002856</name>
</gene>
<keyword evidence="9" id="KW-1185">Reference proteome</keyword>
<keyword evidence="6" id="KW-0460">Magnesium</keyword>
<dbReference type="Pfam" id="PF04029">
    <property type="entry name" value="2-ph_phosp"/>
    <property type="match status" value="1"/>
</dbReference>
<comment type="similarity">
    <text evidence="2">Belongs to the ComB family.</text>
</comment>